<keyword evidence="3 9" id="KW-0813">Transport</keyword>
<feature type="transmembrane region" description="Helical" evidence="10">
    <location>
        <begin position="221"/>
        <end position="242"/>
    </location>
</feature>
<keyword evidence="6 10" id="KW-0472">Membrane</keyword>
<dbReference type="Proteomes" id="UP000597762">
    <property type="component" value="Unassembled WGS sequence"/>
</dbReference>
<keyword evidence="5 10" id="KW-1133">Transmembrane helix</keyword>
<dbReference type="PANTHER" id="PTHR11616:SF321">
    <property type="entry name" value="SODIUM-DEPENDENT NUTRIENT AMINO ACID TRANSPORTER 1-RELATED"/>
    <property type="match status" value="1"/>
</dbReference>
<dbReference type="SUPFAM" id="SSF161070">
    <property type="entry name" value="SNF-like"/>
    <property type="match status" value="1"/>
</dbReference>
<dbReference type="AlphaFoldDB" id="A0A812BTC4"/>
<evidence type="ECO:0000256" key="3">
    <source>
        <dbReference type="ARBA" id="ARBA00022448"/>
    </source>
</evidence>
<accession>A0A812BTC4</accession>
<keyword evidence="9" id="KW-0769">Symport</keyword>
<feature type="transmembrane region" description="Helical" evidence="10">
    <location>
        <begin position="136"/>
        <end position="160"/>
    </location>
</feature>
<evidence type="ECO:0000256" key="5">
    <source>
        <dbReference type="ARBA" id="ARBA00022989"/>
    </source>
</evidence>
<feature type="transmembrane region" description="Helical" evidence="10">
    <location>
        <begin position="108"/>
        <end position="129"/>
    </location>
</feature>
<evidence type="ECO:0000313" key="12">
    <source>
        <dbReference type="Proteomes" id="UP000597762"/>
    </source>
</evidence>
<evidence type="ECO:0000256" key="10">
    <source>
        <dbReference type="SAM" id="Phobius"/>
    </source>
</evidence>
<evidence type="ECO:0000256" key="7">
    <source>
        <dbReference type="ARBA" id="ARBA00023180"/>
    </source>
</evidence>
<protein>
    <recommendedName>
        <fullName evidence="9">Transporter</fullName>
    </recommendedName>
</protein>
<evidence type="ECO:0000256" key="2">
    <source>
        <dbReference type="ARBA" id="ARBA00006459"/>
    </source>
</evidence>
<dbReference type="PROSITE" id="PS00610">
    <property type="entry name" value="NA_NEUROTRAN_SYMP_1"/>
    <property type="match status" value="1"/>
</dbReference>
<sequence length="279" mass="32005">MLSCLGYVIGLGNVWRFPYLVHRNGGGAFFIPYIIMLVFCGIPLAYMELAYGQYGSLGPITVWKAVPFFKGISFLILCLYLLFLSLIPSNMMKIINFFFSSSLSIFSFSPYFLPLLFLILCLYLILSLIPSNMMKIINFFFSSLSLPVLISFFACINFSLSHSLPLFSHSLPVSSLSLPYPFQYDEDYQFSSTLALLSFFASLLSFFAYPLPYPFQYDEDYQFSSTLALLSFFASLLSFFHLSLANMMYFLLFFSHFFACIFSFSPYSNMMKIINFLPL</sequence>
<reference evidence="11" key="1">
    <citation type="submission" date="2021-01" db="EMBL/GenBank/DDBJ databases">
        <authorList>
            <person name="Li R."/>
            <person name="Bekaert M."/>
        </authorList>
    </citation>
    <scope>NUCLEOTIDE SEQUENCE</scope>
    <source>
        <strain evidence="11">Farmed</strain>
    </source>
</reference>
<dbReference type="GO" id="GO:0005886">
    <property type="term" value="C:plasma membrane"/>
    <property type="evidence" value="ECO:0007669"/>
    <property type="project" value="TreeGrafter"/>
</dbReference>
<evidence type="ECO:0000256" key="9">
    <source>
        <dbReference type="RuleBase" id="RU003732"/>
    </source>
</evidence>
<keyword evidence="12" id="KW-1185">Reference proteome</keyword>
<evidence type="ECO:0000256" key="4">
    <source>
        <dbReference type="ARBA" id="ARBA00022692"/>
    </source>
</evidence>
<organism evidence="11 12">
    <name type="scientific">Acanthosepion pharaonis</name>
    <name type="common">Pharaoh cuttlefish</name>
    <name type="synonym">Sepia pharaonis</name>
    <dbReference type="NCBI Taxonomy" id="158019"/>
    <lineage>
        <taxon>Eukaryota</taxon>
        <taxon>Metazoa</taxon>
        <taxon>Spiralia</taxon>
        <taxon>Lophotrochozoa</taxon>
        <taxon>Mollusca</taxon>
        <taxon>Cephalopoda</taxon>
        <taxon>Coleoidea</taxon>
        <taxon>Decapodiformes</taxon>
        <taxon>Sepiida</taxon>
        <taxon>Sepiina</taxon>
        <taxon>Sepiidae</taxon>
        <taxon>Acanthosepion</taxon>
    </lineage>
</organism>
<feature type="transmembrane region" description="Helical" evidence="10">
    <location>
        <begin position="248"/>
        <end position="267"/>
    </location>
</feature>
<evidence type="ECO:0000313" key="11">
    <source>
        <dbReference type="EMBL" id="CAE1240529.1"/>
    </source>
</evidence>
<dbReference type="GO" id="GO:0005283">
    <property type="term" value="F:amino acid:sodium symporter activity"/>
    <property type="evidence" value="ECO:0007669"/>
    <property type="project" value="TreeGrafter"/>
</dbReference>
<dbReference type="EMBL" id="CAHIKZ030000826">
    <property type="protein sequence ID" value="CAE1240529.1"/>
    <property type="molecule type" value="Genomic_DNA"/>
</dbReference>
<proteinExistence type="inferred from homology"/>
<feature type="transmembrane region" description="Helical" evidence="10">
    <location>
        <begin position="26"/>
        <end position="47"/>
    </location>
</feature>
<keyword evidence="4 9" id="KW-0812">Transmembrane</keyword>
<dbReference type="InterPro" id="IPR037272">
    <property type="entry name" value="SNS_sf"/>
</dbReference>
<dbReference type="PANTHER" id="PTHR11616">
    <property type="entry name" value="SODIUM/CHLORIDE DEPENDENT TRANSPORTER"/>
    <property type="match status" value="1"/>
</dbReference>
<comment type="subcellular location">
    <subcellularLocation>
        <location evidence="1">Membrane</location>
        <topology evidence="1">Multi-pass membrane protein</topology>
    </subcellularLocation>
</comment>
<feature type="binding site" evidence="8">
    <location>
        <position position="13"/>
    </location>
    <ligand>
        <name>Na(+)</name>
        <dbReference type="ChEBI" id="CHEBI:29101"/>
        <label>1</label>
    </ligand>
</feature>
<dbReference type="GO" id="GO:0089718">
    <property type="term" value="P:amino acid import across plasma membrane"/>
    <property type="evidence" value="ECO:0007669"/>
    <property type="project" value="TreeGrafter"/>
</dbReference>
<feature type="transmembrane region" description="Helical" evidence="10">
    <location>
        <begin position="188"/>
        <end position="209"/>
    </location>
</feature>
<keyword evidence="8" id="KW-0479">Metal-binding</keyword>
<dbReference type="OrthoDB" id="6581954at2759"/>
<keyword evidence="7" id="KW-0325">Glycoprotein</keyword>
<comment type="caution">
    <text evidence="11">The sequence shown here is derived from an EMBL/GenBank/DDBJ whole genome shotgun (WGS) entry which is preliminary data.</text>
</comment>
<gene>
    <name evidence="11" type="ORF">SPHA_22368</name>
</gene>
<evidence type="ECO:0000256" key="1">
    <source>
        <dbReference type="ARBA" id="ARBA00004141"/>
    </source>
</evidence>
<name>A0A812BTC4_ACAPH</name>
<comment type="similarity">
    <text evidence="2 9">Belongs to the sodium:neurotransmitter symporter (SNF) (TC 2.A.22) family.</text>
</comment>
<dbReference type="Pfam" id="PF00209">
    <property type="entry name" value="SNF"/>
    <property type="match status" value="1"/>
</dbReference>
<dbReference type="GO" id="GO:0046872">
    <property type="term" value="F:metal ion binding"/>
    <property type="evidence" value="ECO:0007669"/>
    <property type="project" value="UniProtKB-KW"/>
</dbReference>
<dbReference type="PROSITE" id="PS50267">
    <property type="entry name" value="NA_NEUROTRAN_SYMP_3"/>
    <property type="match status" value="1"/>
</dbReference>
<feature type="transmembrane region" description="Helical" evidence="10">
    <location>
        <begin position="68"/>
        <end position="88"/>
    </location>
</feature>
<evidence type="ECO:0000256" key="6">
    <source>
        <dbReference type="ARBA" id="ARBA00023136"/>
    </source>
</evidence>
<feature type="binding site" evidence="8">
    <location>
        <position position="6"/>
    </location>
    <ligand>
        <name>Na(+)</name>
        <dbReference type="ChEBI" id="CHEBI:29101"/>
        <label>1</label>
    </ligand>
</feature>
<keyword evidence="8" id="KW-0915">Sodium</keyword>
<evidence type="ECO:0000256" key="8">
    <source>
        <dbReference type="PIRSR" id="PIRSR600175-1"/>
    </source>
</evidence>
<dbReference type="InterPro" id="IPR000175">
    <property type="entry name" value="Na/ntran_symport"/>
</dbReference>